<organism evidence="1 2">
    <name type="scientific">Rachiplusia nu nucleopolyhedrovirus</name>
    <dbReference type="NCBI Taxonomy" id="2605775"/>
    <lineage>
        <taxon>Viruses</taxon>
        <taxon>Viruses incertae sedis</taxon>
        <taxon>Naldaviricetes</taxon>
        <taxon>Lefavirales</taxon>
        <taxon>Baculoviridae</taxon>
        <taxon>Alphabaculovirus</taxon>
        <taxon>Alphabaculovirus ranus</taxon>
    </lineage>
</organism>
<protein>
    <submittedName>
        <fullName evidence="1">DBP</fullName>
    </submittedName>
</protein>
<name>A0AAE6IRE5_9ABAC</name>
<accession>A0AAE6IRE5</accession>
<evidence type="ECO:0000313" key="1">
    <source>
        <dbReference type="EMBL" id="QEI03648.1"/>
    </source>
</evidence>
<dbReference type="RefSeq" id="YP_010799606.1">
    <property type="nucleotide sequence ID" value="NC_076682.1"/>
</dbReference>
<dbReference type="GeneID" id="80538048"/>
<sequence>MASEINRNEEEFYQDEDRSKNNIICLKQPIELVKYDDVPDEYETDLDDKQIRRFRKRKTGLGWLEGFIYNLKKNELSVVECINNPANKIQTQLIFVTTCLDIDEHGDKMFYKGSPHIATKAPSNNRTVTTVGQYLKGGLKLFYFFDVVSMRRGKGMYGEYIMMKWKNMQKHLDHYATVVSHKFNCEGAVLNNTAFLSVPADETPAKAAFVKKFYEIRFTNNRLVFSTDDVVKTISCEEMSVDRFNELLFLGEDTTEKKTGHISDTECLFLMGAIIEGFKSSKNESLYSTLDGKNNSDFTYSLAIVPQVLFYINSDNSDSSDCKRAKPSEPECIIQESL</sequence>
<gene>
    <name evidence="1" type="primary">dbp</name>
</gene>
<dbReference type="Pfam" id="PF04786">
    <property type="entry name" value="Baculo_DNA_bind"/>
    <property type="match status" value="1"/>
</dbReference>
<proteinExistence type="predicted"/>
<reference evidence="1" key="1">
    <citation type="submission" date="2019-01" db="EMBL/GenBank/DDBJ databases">
        <authorList>
            <person name="Trentin L.B."/>
            <person name="Santos E.R."/>
            <person name="Silva L.A."/>
            <person name="Sosa-Gomez D.R."/>
            <person name="Ribeiro B.M."/>
            <person name="Ardisson-Araujo D.M.P."/>
        </authorList>
    </citation>
    <scope>NUCLEOTIDE SEQUENCE</scope>
    <source>
        <strain evidence="1">VPN54</strain>
    </source>
</reference>
<dbReference type="InterPro" id="IPR006871">
    <property type="entry name" value="ssDNA-bd_baculovirus"/>
</dbReference>
<evidence type="ECO:0000313" key="2">
    <source>
        <dbReference type="Proteomes" id="UP000830719"/>
    </source>
</evidence>
<keyword evidence="2" id="KW-1185">Reference proteome</keyword>
<dbReference type="Proteomes" id="UP000830719">
    <property type="component" value="Segment"/>
</dbReference>
<dbReference type="KEGG" id="vg:80538048"/>
<dbReference type="EMBL" id="MK419956">
    <property type="protein sequence ID" value="QEI03648.1"/>
    <property type="molecule type" value="Genomic_DNA"/>
</dbReference>